<dbReference type="InterPro" id="IPR000276">
    <property type="entry name" value="GPCR_Rhodpsn"/>
</dbReference>
<name>A0ABD3UVU7_SINWO</name>
<evidence type="ECO:0000256" key="1">
    <source>
        <dbReference type="ARBA" id="ARBA00004651"/>
    </source>
</evidence>
<evidence type="ECO:0000256" key="8">
    <source>
        <dbReference type="ARBA" id="ARBA00023224"/>
    </source>
</evidence>
<dbReference type="InterPro" id="IPR017452">
    <property type="entry name" value="GPCR_Rhodpsn_7TM"/>
</dbReference>
<feature type="transmembrane region" description="Helical" evidence="9">
    <location>
        <begin position="67"/>
        <end position="88"/>
    </location>
</feature>
<keyword evidence="8" id="KW-0807">Transducer</keyword>
<dbReference type="GO" id="GO:0004930">
    <property type="term" value="F:G protein-coupled receptor activity"/>
    <property type="evidence" value="ECO:0007669"/>
    <property type="project" value="UniProtKB-KW"/>
</dbReference>
<dbReference type="GO" id="GO:0005886">
    <property type="term" value="C:plasma membrane"/>
    <property type="evidence" value="ECO:0007669"/>
    <property type="project" value="UniProtKB-SubCell"/>
</dbReference>
<evidence type="ECO:0000256" key="9">
    <source>
        <dbReference type="SAM" id="Phobius"/>
    </source>
</evidence>
<evidence type="ECO:0000256" key="3">
    <source>
        <dbReference type="ARBA" id="ARBA00022692"/>
    </source>
</evidence>
<keyword evidence="12" id="KW-1185">Reference proteome</keyword>
<evidence type="ECO:0000313" key="12">
    <source>
        <dbReference type="Proteomes" id="UP001634394"/>
    </source>
</evidence>
<feature type="transmembrane region" description="Helical" evidence="9">
    <location>
        <begin position="108"/>
        <end position="129"/>
    </location>
</feature>
<sequence length="349" mass="39323">MVSNETTPFTMVGDNDVFGRLEFLQAKPHIVIPSIIIVSIASVAGTFGNILILIAEATNKKLRNTESIFIVNLALSDLFVTAIADPMSIVAKLEGENFFDSVPRLCPIIGSICTVSCIGSLMSIGSLSLSRYIHICHQKLYSKFVTKRNCICLCVGFYSLGVFLVLLNLAGIGDHQFDRKAVLCIWDRMANRNFTVVFSVVLVWLPMILIGVCYSLIFYYVSKHQKHMRTSVTNISFYKNVKVEVGKTFFIVYAVFSVCWIPYALTLVMDHDNSFSHEAHSYIAIWAHLHPSVNWIVYYKTHIIFRKAFNDILCFCICLRNKRRGEGRGDQVNVSNIENASTNKTNKST</sequence>
<evidence type="ECO:0000256" key="6">
    <source>
        <dbReference type="ARBA" id="ARBA00023136"/>
    </source>
</evidence>
<keyword evidence="3 9" id="KW-0812">Transmembrane</keyword>
<dbReference type="PRINTS" id="PR00237">
    <property type="entry name" value="GPCRRHODOPSN"/>
</dbReference>
<evidence type="ECO:0000256" key="2">
    <source>
        <dbReference type="ARBA" id="ARBA00022475"/>
    </source>
</evidence>
<dbReference type="AlphaFoldDB" id="A0ABD3UVU7"/>
<dbReference type="Pfam" id="PF00001">
    <property type="entry name" value="7tm_1"/>
    <property type="match status" value="1"/>
</dbReference>
<dbReference type="Proteomes" id="UP001634394">
    <property type="component" value="Unassembled WGS sequence"/>
</dbReference>
<dbReference type="CDD" id="cd00637">
    <property type="entry name" value="7tm_classA_rhodopsin-like"/>
    <property type="match status" value="1"/>
</dbReference>
<keyword evidence="4 9" id="KW-1133">Transmembrane helix</keyword>
<dbReference type="PANTHER" id="PTHR24228">
    <property type="entry name" value="B2 BRADYKININ RECEPTOR/ANGIOTENSIN II RECEPTOR"/>
    <property type="match status" value="1"/>
</dbReference>
<keyword evidence="5" id="KW-0297">G-protein coupled receptor</keyword>
<evidence type="ECO:0000256" key="7">
    <source>
        <dbReference type="ARBA" id="ARBA00023170"/>
    </source>
</evidence>
<evidence type="ECO:0000256" key="4">
    <source>
        <dbReference type="ARBA" id="ARBA00022989"/>
    </source>
</evidence>
<organism evidence="11 12">
    <name type="scientific">Sinanodonta woodiana</name>
    <name type="common">Chinese pond mussel</name>
    <name type="synonym">Anodonta woodiana</name>
    <dbReference type="NCBI Taxonomy" id="1069815"/>
    <lineage>
        <taxon>Eukaryota</taxon>
        <taxon>Metazoa</taxon>
        <taxon>Spiralia</taxon>
        <taxon>Lophotrochozoa</taxon>
        <taxon>Mollusca</taxon>
        <taxon>Bivalvia</taxon>
        <taxon>Autobranchia</taxon>
        <taxon>Heteroconchia</taxon>
        <taxon>Palaeoheterodonta</taxon>
        <taxon>Unionida</taxon>
        <taxon>Unionoidea</taxon>
        <taxon>Unionidae</taxon>
        <taxon>Unioninae</taxon>
        <taxon>Sinanodonta</taxon>
    </lineage>
</organism>
<feature type="domain" description="G-protein coupled receptors family 1 profile" evidence="10">
    <location>
        <begin position="48"/>
        <end position="298"/>
    </location>
</feature>
<keyword evidence="7" id="KW-0675">Receptor</keyword>
<reference evidence="11 12" key="1">
    <citation type="submission" date="2024-11" db="EMBL/GenBank/DDBJ databases">
        <title>Chromosome-level genome assembly of the freshwater bivalve Anodonta woodiana.</title>
        <authorList>
            <person name="Chen X."/>
        </authorList>
    </citation>
    <scope>NUCLEOTIDE SEQUENCE [LARGE SCALE GENOMIC DNA]</scope>
    <source>
        <strain evidence="11">MN2024</strain>
        <tissue evidence="11">Gills</tissue>
    </source>
</reference>
<comment type="subcellular location">
    <subcellularLocation>
        <location evidence="1">Cell membrane</location>
        <topology evidence="1">Multi-pass membrane protein</topology>
    </subcellularLocation>
</comment>
<evidence type="ECO:0000313" key="11">
    <source>
        <dbReference type="EMBL" id="KAL3852318.1"/>
    </source>
</evidence>
<evidence type="ECO:0000259" key="10">
    <source>
        <dbReference type="PROSITE" id="PS50262"/>
    </source>
</evidence>
<gene>
    <name evidence="11" type="ORF">ACJMK2_015975</name>
</gene>
<dbReference type="EMBL" id="JBJQND010000015">
    <property type="protein sequence ID" value="KAL3852318.1"/>
    <property type="molecule type" value="Genomic_DNA"/>
</dbReference>
<dbReference type="SUPFAM" id="SSF81321">
    <property type="entry name" value="Family A G protein-coupled receptor-like"/>
    <property type="match status" value="1"/>
</dbReference>
<accession>A0ABD3UVU7</accession>
<dbReference type="Gene3D" id="1.20.1070.10">
    <property type="entry name" value="Rhodopsin 7-helix transmembrane proteins"/>
    <property type="match status" value="1"/>
</dbReference>
<dbReference type="PANTHER" id="PTHR24228:SF75">
    <property type="entry name" value="G-PROTEIN COUPLED RECEPTORS FAMILY 1 PROFILE DOMAIN-CONTAINING PROTEIN"/>
    <property type="match status" value="1"/>
</dbReference>
<protein>
    <recommendedName>
        <fullName evidence="10">G-protein coupled receptors family 1 profile domain-containing protein</fullName>
    </recommendedName>
</protein>
<feature type="transmembrane region" description="Helical" evidence="9">
    <location>
        <begin position="281"/>
        <end position="299"/>
    </location>
</feature>
<dbReference type="PROSITE" id="PS50262">
    <property type="entry name" value="G_PROTEIN_RECEP_F1_2"/>
    <property type="match status" value="1"/>
</dbReference>
<comment type="caution">
    <text evidence="11">The sequence shown here is derived from an EMBL/GenBank/DDBJ whole genome shotgun (WGS) entry which is preliminary data.</text>
</comment>
<keyword evidence="2" id="KW-1003">Cell membrane</keyword>
<feature type="transmembrane region" description="Helical" evidence="9">
    <location>
        <begin position="249"/>
        <end position="269"/>
    </location>
</feature>
<feature type="transmembrane region" description="Helical" evidence="9">
    <location>
        <begin position="150"/>
        <end position="170"/>
    </location>
</feature>
<evidence type="ECO:0000256" key="5">
    <source>
        <dbReference type="ARBA" id="ARBA00023040"/>
    </source>
</evidence>
<proteinExistence type="predicted"/>
<feature type="transmembrane region" description="Helical" evidence="9">
    <location>
        <begin position="30"/>
        <end position="55"/>
    </location>
</feature>
<feature type="transmembrane region" description="Helical" evidence="9">
    <location>
        <begin position="196"/>
        <end position="221"/>
    </location>
</feature>
<keyword evidence="6 9" id="KW-0472">Membrane</keyword>